<proteinExistence type="predicted"/>
<feature type="transmembrane region" description="Helical" evidence="5">
    <location>
        <begin position="83"/>
        <end position="100"/>
    </location>
</feature>
<keyword evidence="3 5" id="KW-1133">Transmembrane helix</keyword>
<evidence type="ECO:0000313" key="7">
    <source>
        <dbReference type="Proteomes" id="UP000008141"/>
    </source>
</evidence>
<evidence type="ECO:0000256" key="5">
    <source>
        <dbReference type="SAM" id="Phobius"/>
    </source>
</evidence>
<dbReference type="OMA" id="PYNNDAF"/>
<dbReference type="GeneID" id="17356198"/>
<feature type="transmembrane region" description="Helical" evidence="5">
    <location>
        <begin position="112"/>
        <end position="136"/>
    </location>
</feature>
<reference evidence="6 7" key="1">
    <citation type="journal article" date="2010" name="Plant Cell">
        <title>The Chlorella variabilis NC64A genome reveals adaptation to photosymbiosis, coevolution with viruses, and cryptic sex.</title>
        <authorList>
            <person name="Blanc G."/>
            <person name="Duncan G."/>
            <person name="Agarkova I."/>
            <person name="Borodovsky M."/>
            <person name="Gurnon J."/>
            <person name="Kuo A."/>
            <person name="Lindquist E."/>
            <person name="Lucas S."/>
            <person name="Pangilinan J."/>
            <person name="Polle J."/>
            <person name="Salamov A."/>
            <person name="Terry A."/>
            <person name="Yamada T."/>
            <person name="Dunigan D.D."/>
            <person name="Grigoriev I.V."/>
            <person name="Claverie J.M."/>
            <person name="Van Etten J.L."/>
        </authorList>
    </citation>
    <scope>NUCLEOTIDE SEQUENCE [LARGE SCALE GENOMIC DNA]</scope>
    <source>
        <strain evidence="6 7">NC64A</strain>
    </source>
</reference>
<dbReference type="PANTHER" id="PTHR31465:SF1">
    <property type="entry name" value="PROTEIN RTA1-RELATED"/>
    <property type="match status" value="1"/>
</dbReference>
<evidence type="ECO:0000256" key="3">
    <source>
        <dbReference type="ARBA" id="ARBA00022989"/>
    </source>
</evidence>
<dbReference type="OrthoDB" id="3358017at2759"/>
<keyword evidence="4 5" id="KW-0472">Membrane</keyword>
<evidence type="ECO:0000256" key="2">
    <source>
        <dbReference type="ARBA" id="ARBA00022692"/>
    </source>
</evidence>
<dbReference type="eggNOG" id="ENOG502S9TD">
    <property type="taxonomic scope" value="Eukaryota"/>
</dbReference>
<evidence type="ECO:0000256" key="1">
    <source>
        <dbReference type="ARBA" id="ARBA00004141"/>
    </source>
</evidence>
<dbReference type="KEGG" id="cvr:CHLNCDRAFT_144520"/>
<dbReference type="EMBL" id="GL433841">
    <property type="protein sequence ID" value="EFN56667.1"/>
    <property type="molecule type" value="Genomic_DNA"/>
</dbReference>
<dbReference type="Proteomes" id="UP000008141">
    <property type="component" value="Unassembled WGS sequence"/>
</dbReference>
<sequence>MASYDMATLPIEDFLNYSPSLALAIIAMTLFFLGGVAIACKTWRRPYRFMHTMTAVACFESAGYACLVYVVIMQVFVIMAPNIIQATLYLMVGIVLKFSPDLTAGRRMLQRWLITTLFCTSDVLGITIQAIGISIWASSQSSTDPDEEQSHNGSVITLAGLCLQIFFFFFFTILTIWTHRHQKMAPRGRRGAGKLFLGIFLTMVLLYIRNTFRLIEFAQNAILSWPPPDDAYVLSHQQVLFYTLDTLPTLMTFAVLLWAHPGSLLPPPGSVLAPAGAHNVAYDPEDPCEGKEASMAARGSAGSLQSEAFKVAVA</sequence>
<dbReference type="InParanoid" id="E1ZBL7"/>
<feature type="transmembrane region" description="Helical" evidence="5">
    <location>
        <begin position="20"/>
        <end position="40"/>
    </location>
</feature>
<feature type="transmembrane region" description="Helical" evidence="5">
    <location>
        <begin position="156"/>
        <end position="179"/>
    </location>
</feature>
<name>E1ZBL7_CHLVA</name>
<feature type="transmembrane region" description="Helical" evidence="5">
    <location>
        <begin position="191"/>
        <end position="208"/>
    </location>
</feature>
<dbReference type="InterPro" id="IPR007568">
    <property type="entry name" value="RTA1"/>
</dbReference>
<evidence type="ECO:0000313" key="6">
    <source>
        <dbReference type="EMBL" id="EFN56667.1"/>
    </source>
</evidence>
<protein>
    <submittedName>
        <fullName evidence="6">Uncharacterized protein</fullName>
    </submittedName>
</protein>
<dbReference type="RefSeq" id="XP_005848769.1">
    <property type="nucleotide sequence ID" value="XM_005848707.1"/>
</dbReference>
<keyword evidence="7" id="KW-1185">Reference proteome</keyword>
<gene>
    <name evidence="6" type="ORF">CHLNCDRAFT_144520</name>
</gene>
<accession>E1ZBL7</accession>
<dbReference type="PANTHER" id="PTHR31465">
    <property type="entry name" value="PROTEIN RTA1-RELATED"/>
    <property type="match status" value="1"/>
</dbReference>
<organism evidence="7">
    <name type="scientific">Chlorella variabilis</name>
    <name type="common">Green alga</name>
    <dbReference type="NCBI Taxonomy" id="554065"/>
    <lineage>
        <taxon>Eukaryota</taxon>
        <taxon>Viridiplantae</taxon>
        <taxon>Chlorophyta</taxon>
        <taxon>core chlorophytes</taxon>
        <taxon>Trebouxiophyceae</taxon>
        <taxon>Chlorellales</taxon>
        <taxon>Chlorellaceae</taxon>
        <taxon>Chlorella clade</taxon>
        <taxon>Chlorella</taxon>
    </lineage>
</organism>
<evidence type="ECO:0000256" key="4">
    <source>
        <dbReference type="ARBA" id="ARBA00023136"/>
    </source>
</evidence>
<dbReference type="AlphaFoldDB" id="E1ZBL7"/>
<dbReference type="Pfam" id="PF04479">
    <property type="entry name" value="RTA1"/>
    <property type="match status" value="1"/>
</dbReference>
<dbReference type="GO" id="GO:0016020">
    <property type="term" value="C:membrane"/>
    <property type="evidence" value="ECO:0007669"/>
    <property type="project" value="UniProtKB-SubCell"/>
</dbReference>
<comment type="subcellular location">
    <subcellularLocation>
        <location evidence="1">Membrane</location>
        <topology evidence="1">Multi-pass membrane protein</topology>
    </subcellularLocation>
</comment>
<keyword evidence="2 5" id="KW-0812">Transmembrane</keyword>
<feature type="transmembrane region" description="Helical" evidence="5">
    <location>
        <begin position="52"/>
        <end position="77"/>
    </location>
</feature>